<feature type="transmembrane region" description="Helical" evidence="8">
    <location>
        <begin position="378"/>
        <end position="401"/>
    </location>
</feature>
<feature type="domain" description="Type II secretion system protein GspF" evidence="9">
    <location>
        <begin position="275"/>
        <end position="396"/>
    </location>
</feature>
<evidence type="ECO:0000256" key="5">
    <source>
        <dbReference type="ARBA" id="ARBA00022692"/>
    </source>
</evidence>
<name>A0ABN8AJJ2_9PROT</name>
<dbReference type="Pfam" id="PF00482">
    <property type="entry name" value="T2SSF"/>
    <property type="match status" value="2"/>
</dbReference>
<evidence type="ECO:0000259" key="9">
    <source>
        <dbReference type="Pfam" id="PF00482"/>
    </source>
</evidence>
<dbReference type="PRINTS" id="PR00812">
    <property type="entry name" value="BCTERIALGSPF"/>
</dbReference>
<dbReference type="InterPro" id="IPR018076">
    <property type="entry name" value="T2SS_GspF_dom"/>
</dbReference>
<dbReference type="InterPro" id="IPR042094">
    <property type="entry name" value="T2SS_GspF_sf"/>
</dbReference>
<dbReference type="PANTHER" id="PTHR30012">
    <property type="entry name" value="GENERAL SECRETION PATHWAY PROTEIN"/>
    <property type="match status" value="1"/>
</dbReference>
<keyword evidence="11" id="KW-1185">Reference proteome</keyword>
<comment type="subcellular location">
    <subcellularLocation>
        <location evidence="1">Cell inner membrane</location>
        <topology evidence="1">Multi-pass membrane protein</topology>
    </subcellularLocation>
</comment>
<dbReference type="Proteomes" id="UP000839052">
    <property type="component" value="Chromosome"/>
</dbReference>
<evidence type="ECO:0000313" key="10">
    <source>
        <dbReference type="EMBL" id="CAG9931362.1"/>
    </source>
</evidence>
<keyword evidence="3" id="KW-1003">Cell membrane</keyword>
<keyword evidence="7 8" id="KW-0472">Membrane</keyword>
<keyword evidence="4" id="KW-0997">Cell inner membrane</keyword>
<proteinExistence type="inferred from homology"/>
<dbReference type="EMBL" id="OU912926">
    <property type="protein sequence ID" value="CAG9931362.1"/>
    <property type="molecule type" value="Genomic_DNA"/>
</dbReference>
<protein>
    <submittedName>
        <fullName evidence="10">Type II secretion system protein F</fullName>
    </submittedName>
</protein>
<feature type="transmembrane region" description="Helical" evidence="8">
    <location>
        <begin position="172"/>
        <end position="194"/>
    </location>
</feature>
<evidence type="ECO:0000256" key="1">
    <source>
        <dbReference type="ARBA" id="ARBA00004429"/>
    </source>
</evidence>
<feature type="domain" description="Type II secretion system protein GspF" evidence="9">
    <location>
        <begin position="72"/>
        <end position="195"/>
    </location>
</feature>
<gene>
    <name evidence="10" type="primary">xpsF</name>
    <name evidence="10" type="ORF">NTG6680_0109</name>
</gene>
<sequence>MPVFQYNAVSADGEALEGEMEARTNEAVVDRLQAMGYIPIQIELAQLERTAGNTSFGWLRSSRVSQAEIGVFTSEIATLLHAGLPLDRALEILVELSENDKVRNLLTQVRDDVRGGASLSAAMEAQKGVFSRFYLNMVRAGEAGGALGPVLTRITEFMERAKALKQTVTSALIYPAILMLVAASSVMMLLIFVVPQFSLMFQQSGKTLPLPTQIVIAAGDFLRHDWWMLLIGALAIYVLLRQQMQNPTSRYRWDGIFLRLPLVGDLVAKIEVARFSRSLGTLLGNGVTLLNALFIIKETLNNSVMAEGLDSVANQLKQGLGLGKPMMETGLFPKLAVHMVVVGEETGQLEEMLLRVADVYDNEVQTTVKRMLSLMEPVLILGLGLLIGGIIMSILLAILSVNDLAM</sequence>
<dbReference type="InterPro" id="IPR003004">
    <property type="entry name" value="GspF/PilC"/>
</dbReference>
<evidence type="ECO:0000256" key="3">
    <source>
        <dbReference type="ARBA" id="ARBA00022475"/>
    </source>
</evidence>
<evidence type="ECO:0000256" key="2">
    <source>
        <dbReference type="ARBA" id="ARBA00005745"/>
    </source>
</evidence>
<evidence type="ECO:0000256" key="8">
    <source>
        <dbReference type="SAM" id="Phobius"/>
    </source>
</evidence>
<evidence type="ECO:0000313" key="11">
    <source>
        <dbReference type="Proteomes" id="UP000839052"/>
    </source>
</evidence>
<evidence type="ECO:0000256" key="6">
    <source>
        <dbReference type="ARBA" id="ARBA00022989"/>
    </source>
</evidence>
<feature type="transmembrane region" description="Helical" evidence="8">
    <location>
        <begin position="214"/>
        <end position="240"/>
    </location>
</feature>
<keyword evidence="5 8" id="KW-0812">Transmembrane</keyword>
<organism evidence="10 11">
    <name type="scientific">Candidatus Nitrotoga arctica</name>
    <dbReference type="NCBI Taxonomy" id="453162"/>
    <lineage>
        <taxon>Bacteria</taxon>
        <taxon>Pseudomonadati</taxon>
        <taxon>Pseudomonadota</taxon>
        <taxon>Betaproteobacteria</taxon>
        <taxon>Nitrosomonadales</taxon>
        <taxon>Gallionellaceae</taxon>
        <taxon>Candidatus Nitrotoga</taxon>
    </lineage>
</organism>
<reference evidence="10 11" key="1">
    <citation type="submission" date="2021-10" db="EMBL/GenBank/DDBJ databases">
        <authorList>
            <person name="Koch H."/>
        </authorList>
    </citation>
    <scope>NUCLEOTIDE SEQUENCE [LARGE SCALE GENOMIC DNA]</scope>
    <source>
        <strain evidence="10">6680</strain>
    </source>
</reference>
<accession>A0ABN8AJJ2</accession>
<dbReference type="Gene3D" id="1.20.81.30">
    <property type="entry name" value="Type II secretion system (T2SS), domain F"/>
    <property type="match status" value="2"/>
</dbReference>
<comment type="similarity">
    <text evidence="2">Belongs to the GSP F family.</text>
</comment>
<evidence type="ECO:0000256" key="4">
    <source>
        <dbReference type="ARBA" id="ARBA00022519"/>
    </source>
</evidence>
<keyword evidence="6 8" id="KW-1133">Transmembrane helix</keyword>
<evidence type="ECO:0000256" key="7">
    <source>
        <dbReference type="ARBA" id="ARBA00023136"/>
    </source>
</evidence>
<dbReference type="PANTHER" id="PTHR30012:SF7">
    <property type="entry name" value="PROTEIN TRANSPORT PROTEIN HOFC HOMOLOG"/>
    <property type="match status" value="1"/>
</dbReference>